<dbReference type="GeneID" id="36345661"/>
<reference evidence="1 2" key="1">
    <citation type="journal article" date="2013" name="Nat. Genet.">
        <title>The genome of the hydatid tapeworm Echinococcus granulosus.</title>
        <authorList>
            <person name="Zheng H."/>
            <person name="Zhang W."/>
            <person name="Zhang L."/>
            <person name="Zhang Z."/>
            <person name="Li J."/>
            <person name="Lu G."/>
            <person name="Zhu Y."/>
            <person name="Wang Y."/>
            <person name="Huang Y."/>
            <person name="Liu J."/>
            <person name="Kang H."/>
            <person name="Chen J."/>
            <person name="Wang L."/>
            <person name="Chen A."/>
            <person name="Yu S."/>
            <person name="Gao Z."/>
            <person name="Jin L."/>
            <person name="Gu W."/>
            <person name="Wang Z."/>
            <person name="Zhao L."/>
            <person name="Shi B."/>
            <person name="Wen H."/>
            <person name="Lin R."/>
            <person name="Jones M.K."/>
            <person name="Brejova B."/>
            <person name="Vinar T."/>
            <person name="Zhao G."/>
            <person name="McManus D.P."/>
            <person name="Chen Z."/>
            <person name="Zhou Y."/>
            <person name="Wang S."/>
        </authorList>
    </citation>
    <scope>NUCLEOTIDE SEQUENCE [LARGE SCALE GENOMIC DNA]</scope>
</reference>
<evidence type="ECO:0000313" key="1">
    <source>
        <dbReference type="EMBL" id="EUB55205.1"/>
    </source>
</evidence>
<dbReference type="RefSeq" id="XP_024346401.1">
    <property type="nucleotide sequence ID" value="XM_024499195.1"/>
</dbReference>
<name>W6U273_ECHGR</name>
<evidence type="ECO:0000313" key="2">
    <source>
        <dbReference type="Proteomes" id="UP000019149"/>
    </source>
</evidence>
<dbReference type="EMBL" id="APAU02000177">
    <property type="protein sequence ID" value="EUB55205.1"/>
    <property type="molecule type" value="Genomic_DNA"/>
</dbReference>
<protein>
    <submittedName>
        <fullName evidence="1">Uncharacterized protein</fullName>
    </submittedName>
</protein>
<sequence length="36" mass="4128">MLTAMLQTPASRVFAWQFDISQQALCDTVSCYLCVW</sequence>
<dbReference type="Proteomes" id="UP000019149">
    <property type="component" value="Unassembled WGS sequence"/>
</dbReference>
<organism evidence="1 2">
    <name type="scientific">Echinococcus granulosus</name>
    <name type="common">Hydatid tapeworm</name>
    <dbReference type="NCBI Taxonomy" id="6210"/>
    <lineage>
        <taxon>Eukaryota</taxon>
        <taxon>Metazoa</taxon>
        <taxon>Spiralia</taxon>
        <taxon>Lophotrochozoa</taxon>
        <taxon>Platyhelminthes</taxon>
        <taxon>Cestoda</taxon>
        <taxon>Eucestoda</taxon>
        <taxon>Cyclophyllidea</taxon>
        <taxon>Taeniidae</taxon>
        <taxon>Echinococcus</taxon>
        <taxon>Echinococcus granulosus group</taxon>
    </lineage>
</organism>
<proteinExistence type="predicted"/>
<comment type="caution">
    <text evidence="1">The sequence shown here is derived from an EMBL/GenBank/DDBJ whole genome shotgun (WGS) entry which is preliminary data.</text>
</comment>
<keyword evidence="2" id="KW-1185">Reference proteome</keyword>
<dbReference type="CTD" id="36345661"/>
<gene>
    <name evidence="1" type="ORF">EGR_09946</name>
</gene>
<dbReference type="KEGG" id="egl:EGR_09946"/>
<accession>W6U273</accession>
<dbReference type="AlphaFoldDB" id="W6U273"/>